<dbReference type="RefSeq" id="WP_111358587.1">
    <property type="nucleotide sequence ID" value="NZ_NHSK01000094.1"/>
</dbReference>
<dbReference type="OrthoDB" id="7856369at2"/>
<dbReference type="EMBL" id="NPEU01000239">
    <property type="protein sequence ID" value="RAI35921.1"/>
    <property type="molecule type" value="Genomic_DNA"/>
</dbReference>
<keyword evidence="3" id="KW-1185">Reference proteome</keyword>
<dbReference type="Pfam" id="PF09361">
    <property type="entry name" value="Phasin_2"/>
    <property type="match status" value="1"/>
</dbReference>
<protein>
    <recommendedName>
        <fullName evidence="1">Phasin domain-containing protein</fullName>
    </recommendedName>
</protein>
<evidence type="ECO:0000313" key="3">
    <source>
        <dbReference type="Proteomes" id="UP000248863"/>
    </source>
</evidence>
<reference evidence="2 3" key="1">
    <citation type="submission" date="2017-07" db="EMBL/GenBank/DDBJ databases">
        <title>Draft Genome Sequences of Select Purple Nonsulfur Bacteria.</title>
        <authorList>
            <person name="Lasarre B."/>
            <person name="Mckinlay J.B."/>
        </authorList>
    </citation>
    <scope>NUCLEOTIDE SEQUENCE [LARGE SCALE GENOMIC DNA]</scope>
    <source>
        <strain evidence="2 3">DSM 11907</strain>
    </source>
</reference>
<organism evidence="2 3">
    <name type="scientific">Rhodoplanes elegans</name>
    <dbReference type="NCBI Taxonomy" id="29408"/>
    <lineage>
        <taxon>Bacteria</taxon>
        <taxon>Pseudomonadati</taxon>
        <taxon>Pseudomonadota</taxon>
        <taxon>Alphaproteobacteria</taxon>
        <taxon>Hyphomicrobiales</taxon>
        <taxon>Nitrobacteraceae</taxon>
        <taxon>Rhodoplanes</taxon>
    </lineage>
</organism>
<name>A0A327KCR4_9BRAD</name>
<evidence type="ECO:0000313" key="2">
    <source>
        <dbReference type="EMBL" id="RAI35921.1"/>
    </source>
</evidence>
<feature type="domain" description="Phasin" evidence="1">
    <location>
        <begin position="34"/>
        <end position="125"/>
    </location>
</feature>
<accession>A0A327KCR4</accession>
<dbReference type="AlphaFoldDB" id="A0A327KCR4"/>
<dbReference type="Proteomes" id="UP000248863">
    <property type="component" value="Unassembled WGS sequence"/>
</dbReference>
<dbReference type="InterPro" id="IPR018968">
    <property type="entry name" value="Phasin"/>
</dbReference>
<sequence>MMKGTTPSFEIPSEMRAVAERSVEQAKLAFNNYMQAAQEAVSAFEDRVKASQVGAQGISKKAMNFAERNVISAFDFAQRVVQAKDIQEVVKMQAEFVQTQMQVLSEQLKDLGETATRTAMDSVKVPGRGNGA</sequence>
<comment type="caution">
    <text evidence="2">The sequence shown here is derived from an EMBL/GenBank/DDBJ whole genome shotgun (WGS) entry which is preliminary data.</text>
</comment>
<gene>
    <name evidence="2" type="ORF">CH338_18415</name>
</gene>
<proteinExistence type="predicted"/>
<evidence type="ECO:0000259" key="1">
    <source>
        <dbReference type="Pfam" id="PF09361"/>
    </source>
</evidence>